<reference evidence="1 2" key="1">
    <citation type="submission" date="2018-07" db="EMBL/GenBank/DDBJ databases">
        <title>Complete Genome and Methylome Analysis of Deinococcus wulumuqiensis NEB 479.</title>
        <authorList>
            <person name="Fomenkov A."/>
            <person name="Luyten Y."/>
            <person name="Vincze T."/>
            <person name="Anton B.P."/>
            <person name="Clark T."/>
            <person name="Roberts R.J."/>
            <person name="Morgan R.D."/>
        </authorList>
    </citation>
    <scope>NUCLEOTIDE SEQUENCE [LARGE SCALE GENOMIC DNA]</scope>
    <source>
        <strain evidence="1 2">NEB 479</strain>
        <plasmid evidence="2">Plasmid pdrdi</plasmid>
    </source>
</reference>
<geneLocation type="plasmid" evidence="2">
    <name>pdrdi</name>
</geneLocation>
<sequence length="79" mass="8485">MDRLIELAMELVKALVRQAQPGALGLLVECCGGYDDTVSVWAMLPSGERAYVQSAPLEHAVRTLNALQGEKAVILFGEA</sequence>
<protein>
    <submittedName>
        <fullName evidence="1">Uncharacterized protein</fullName>
    </submittedName>
</protein>
<evidence type="ECO:0000313" key="1">
    <source>
        <dbReference type="EMBL" id="AXH00593.1"/>
    </source>
</evidence>
<dbReference type="KEGG" id="dwu:DVJ83_15605"/>
<gene>
    <name evidence="1" type="ORF">DVJ83_15605</name>
</gene>
<proteinExistence type="predicted"/>
<accession>A0A345ILM0</accession>
<dbReference type="RefSeq" id="WP_114673250.1">
    <property type="nucleotide sequence ID" value="NZ_CP031163.1"/>
</dbReference>
<dbReference type="AlphaFoldDB" id="A0A345ILM0"/>
<dbReference type="Proteomes" id="UP000253744">
    <property type="component" value="Plasmid pDrdI"/>
</dbReference>
<name>A0A345ILM0_9DEIO</name>
<evidence type="ECO:0000313" key="2">
    <source>
        <dbReference type="Proteomes" id="UP000253744"/>
    </source>
</evidence>
<dbReference type="EMBL" id="CP031163">
    <property type="protein sequence ID" value="AXH00593.1"/>
    <property type="molecule type" value="Genomic_DNA"/>
</dbReference>
<organism evidence="1 2">
    <name type="scientific">Deinococcus wulumuqiensis</name>
    <dbReference type="NCBI Taxonomy" id="980427"/>
    <lineage>
        <taxon>Bacteria</taxon>
        <taxon>Thermotogati</taxon>
        <taxon>Deinococcota</taxon>
        <taxon>Deinococci</taxon>
        <taxon>Deinococcales</taxon>
        <taxon>Deinococcaceae</taxon>
        <taxon>Deinococcus</taxon>
    </lineage>
</organism>
<keyword evidence="1" id="KW-0614">Plasmid</keyword>